<gene>
    <name evidence="6 7 8 9" type="primary">LOC107486410</name>
</gene>
<dbReference type="RefSeq" id="XP_052116036.1">
    <property type="nucleotide sequence ID" value="XM_052260076.1"/>
</dbReference>
<dbReference type="AlphaFoldDB" id="A0A6P4D873"/>
<proteinExistence type="predicted"/>
<evidence type="ECO:0000256" key="1">
    <source>
        <dbReference type="ARBA" id="ARBA00004123"/>
    </source>
</evidence>
<feature type="domain" description="Tify" evidence="4">
    <location>
        <begin position="439"/>
        <end position="493"/>
    </location>
</feature>
<feature type="region of interest" description="Disordered" evidence="3">
    <location>
        <begin position="119"/>
        <end position="152"/>
    </location>
</feature>
<name>A0A6P4D873_ARADU</name>
<evidence type="ECO:0000313" key="8">
    <source>
        <dbReference type="RefSeq" id="XP_052116036.1"/>
    </source>
</evidence>
<feature type="compositionally biased region" description="Polar residues" evidence="3">
    <location>
        <begin position="372"/>
        <end position="390"/>
    </location>
</feature>
<dbReference type="InterPro" id="IPR032308">
    <property type="entry name" value="TDBD"/>
</dbReference>
<evidence type="ECO:0000313" key="6">
    <source>
        <dbReference type="RefSeq" id="XP_015962426.1"/>
    </source>
</evidence>
<dbReference type="RefSeq" id="XP_052116037.1">
    <property type="nucleotide sequence ID" value="XM_052260077.1"/>
</dbReference>
<evidence type="ECO:0000313" key="7">
    <source>
        <dbReference type="RefSeq" id="XP_015962427.1"/>
    </source>
</evidence>
<dbReference type="GO" id="GO:0000977">
    <property type="term" value="F:RNA polymerase II transcription regulatory region sequence-specific DNA binding"/>
    <property type="evidence" value="ECO:0007669"/>
    <property type="project" value="TreeGrafter"/>
</dbReference>
<dbReference type="GO" id="GO:0045944">
    <property type="term" value="P:positive regulation of transcription by RNA polymerase II"/>
    <property type="evidence" value="ECO:0007669"/>
    <property type="project" value="TreeGrafter"/>
</dbReference>
<dbReference type="GO" id="GO:0042393">
    <property type="term" value="F:histone binding"/>
    <property type="evidence" value="ECO:0007669"/>
    <property type="project" value="TreeGrafter"/>
</dbReference>
<evidence type="ECO:0000256" key="2">
    <source>
        <dbReference type="ARBA" id="ARBA00023242"/>
    </source>
</evidence>
<dbReference type="GeneID" id="107486410"/>
<evidence type="ECO:0000313" key="5">
    <source>
        <dbReference type="Proteomes" id="UP000515211"/>
    </source>
</evidence>
<feature type="region of interest" description="Disordered" evidence="3">
    <location>
        <begin position="372"/>
        <end position="409"/>
    </location>
</feature>
<dbReference type="GO" id="GO:0003682">
    <property type="term" value="F:chromatin binding"/>
    <property type="evidence" value="ECO:0007669"/>
    <property type="project" value="TreeGrafter"/>
</dbReference>
<dbReference type="RefSeq" id="XP_015962427.1">
    <property type="nucleotide sequence ID" value="XM_016106941.3"/>
</dbReference>
<dbReference type="GO" id="GO:0005634">
    <property type="term" value="C:nucleus"/>
    <property type="evidence" value="ECO:0007669"/>
    <property type="project" value="UniProtKB-SubCell"/>
</dbReference>
<keyword evidence="5" id="KW-1185">Reference proteome</keyword>
<dbReference type="Proteomes" id="UP000515211">
    <property type="component" value="Chromosome 4"/>
</dbReference>
<dbReference type="KEGG" id="adu:107486410"/>
<dbReference type="OrthoDB" id="1863332at2759"/>
<comment type="subcellular location">
    <subcellularLocation>
        <location evidence="1">Nucleus</location>
    </subcellularLocation>
</comment>
<accession>A0A6P4D873</accession>
<evidence type="ECO:0000256" key="3">
    <source>
        <dbReference type="SAM" id="MobiDB-lite"/>
    </source>
</evidence>
<reference evidence="5" key="1">
    <citation type="journal article" date="2016" name="Nat. Genet.">
        <title>The genome sequences of Arachis duranensis and Arachis ipaensis, the diploid ancestors of cultivated peanut.</title>
        <authorList>
            <person name="Bertioli D.J."/>
            <person name="Cannon S.B."/>
            <person name="Froenicke L."/>
            <person name="Huang G."/>
            <person name="Farmer A.D."/>
            <person name="Cannon E.K."/>
            <person name="Liu X."/>
            <person name="Gao D."/>
            <person name="Clevenger J."/>
            <person name="Dash S."/>
            <person name="Ren L."/>
            <person name="Moretzsohn M.C."/>
            <person name="Shirasawa K."/>
            <person name="Huang W."/>
            <person name="Vidigal B."/>
            <person name="Abernathy B."/>
            <person name="Chu Y."/>
            <person name="Niederhuth C.E."/>
            <person name="Umale P."/>
            <person name="Araujo A.C."/>
            <person name="Kozik A."/>
            <person name="Kim K.D."/>
            <person name="Burow M.D."/>
            <person name="Varshney R.K."/>
            <person name="Wang X."/>
            <person name="Zhang X."/>
            <person name="Barkley N."/>
            <person name="Guimaraes P.M."/>
            <person name="Isobe S."/>
            <person name="Guo B."/>
            <person name="Liao B."/>
            <person name="Stalker H.T."/>
            <person name="Schmitz R.J."/>
            <person name="Scheffler B.E."/>
            <person name="Leal-Bertioli S.C."/>
            <person name="Xun X."/>
            <person name="Jackson S.A."/>
            <person name="Michelmore R."/>
            <person name="Ozias-Akins P."/>
        </authorList>
    </citation>
    <scope>NUCLEOTIDE SEQUENCE [LARGE SCALE GENOMIC DNA]</scope>
    <source>
        <strain evidence="5">cv. V14167</strain>
    </source>
</reference>
<dbReference type="RefSeq" id="XP_015962426.1">
    <property type="nucleotide sequence ID" value="XM_016106940.3"/>
</dbReference>
<reference evidence="6 7" key="2">
    <citation type="submission" date="2025-04" db="UniProtKB">
        <authorList>
            <consortium name="RefSeq"/>
        </authorList>
    </citation>
    <scope>IDENTIFICATION</scope>
    <source>
        <tissue evidence="6 7">Whole plant</tissue>
    </source>
</reference>
<dbReference type="PANTHER" id="PTHR47025">
    <property type="entry name" value="AUTOIMMUNE REGULATOR"/>
    <property type="match status" value="1"/>
</dbReference>
<evidence type="ECO:0000259" key="4">
    <source>
        <dbReference type="Pfam" id="PF16135"/>
    </source>
</evidence>
<keyword evidence="2" id="KW-0539">Nucleus</keyword>
<dbReference type="PANTHER" id="PTHR47025:SF6">
    <property type="entry name" value="N-LYSINE METHYLTRANSFERASE"/>
    <property type="match status" value="1"/>
</dbReference>
<evidence type="ECO:0000313" key="9">
    <source>
        <dbReference type="RefSeq" id="XP_052116037.1"/>
    </source>
</evidence>
<dbReference type="Pfam" id="PF16135">
    <property type="entry name" value="TDBD"/>
    <property type="match status" value="1"/>
</dbReference>
<organism evidence="5 7">
    <name type="scientific">Arachis duranensis</name>
    <name type="common">Wild peanut</name>
    <dbReference type="NCBI Taxonomy" id="130453"/>
    <lineage>
        <taxon>Eukaryota</taxon>
        <taxon>Viridiplantae</taxon>
        <taxon>Streptophyta</taxon>
        <taxon>Embryophyta</taxon>
        <taxon>Tracheophyta</taxon>
        <taxon>Spermatophyta</taxon>
        <taxon>Magnoliopsida</taxon>
        <taxon>eudicotyledons</taxon>
        <taxon>Gunneridae</taxon>
        <taxon>Pentapetalae</taxon>
        <taxon>rosids</taxon>
        <taxon>fabids</taxon>
        <taxon>Fabales</taxon>
        <taxon>Fabaceae</taxon>
        <taxon>Papilionoideae</taxon>
        <taxon>50 kb inversion clade</taxon>
        <taxon>dalbergioids sensu lato</taxon>
        <taxon>Dalbergieae</taxon>
        <taxon>Pterocarpus clade</taxon>
        <taxon>Arachis</taxon>
    </lineage>
</organism>
<sequence length="547" mass="59864">MSFQHKSLWLPRDSGCFAGENLGYENSSRVEQKRDHQWFMNTGEPETFSNKKQAVEAIGGNPFSGVSHVNVSPWDTNSGFHSVTGQFSDRLFGSDPRRAINLVDENLLSTGSGSLNVARRDVENQSRNEQSSGLSRSHAIADTSSDPNFGGIRRVKVNQVRDSYNLLPASIGHPYSRADSSTISIGTGHNRNDANISLGSAYNNGNDNTIAMVSGISNTNNNPISMDRPFNKADGSFMLMNQKYGLSMSQPFNRADFVPMDQSYSKGHENFIPAGPTYSKPGENFINISPFYGKGLENLISMGPTYIGTDSNIPPTLPPFETGNSSSFLAGHNYNKGVSGTMPFIAFTSNPEPNPSAGITNGYNLLMGDQMNPNAEQPVNNTQTANTQIDTTQKNKEKKTKKAPSNNFPSNVKSLLSTGIFDGVPVKYVSWSREKSLGGVIKGTGYVCSCDDCKESKCLNAYEFERHAGAKTKHPNNHIYFENGKTVYGVVQELKNTPQEMLFDAIQNVTGTTINEKNFSSWKASYQAATKELQRIYGADEVIITQS</sequence>
<protein>
    <submittedName>
        <fullName evidence="6 7">Uncharacterized protein LOC107486410</fullName>
    </submittedName>
</protein>